<keyword evidence="1" id="KW-0732">Signal</keyword>
<evidence type="ECO:0000313" key="2">
    <source>
        <dbReference type="Proteomes" id="UP000887578"/>
    </source>
</evidence>
<evidence type="ECO:0000256" key="1">
    <source>
        <dbReference type="SAM" id="SignalP"/>
    </source>
</evidence>
<feature type="signal peptide" evidence="1">
    <location>
        <begin position="1"/>
        <end position="20"/>
    </location>
</feature>
<reference evidence="3" key="1">
    <citation type="submission" date="2022-11" db="UniProtKB">
        <authorList>
            <consortium name="WormBaseParasite"/>
        </authorList>
    </citation>
    <scope>IDENTIFICATION</scope>
</reference>
<dbReference type="InterPro" id="IPR038479">
    <property type="entry name" value="Transthyretin-like_sf"/>
</dbReference>
<dbReference type="Gene3D" id="2.60.40.3330">
    <property type="match status" value="1"/>
</dbReference>
<keyword evidence="2" id="KW-1185">Reference proteome</keyword>
<dbReference type="AlphaFoldDB" id="A0A914PFG4"/>
<proteinExistence type="predicted"/>
<organism evidence="2 3">
    <name type="scientific">Panagrolaimus davidi</name>
    <dbReference type="NCBI Taxonomy" id="227884"/>
    <lineage>
        <taxon>Eukaryota</taxon>
        <taxon>Metazoa</taxon>
        <taxon>Ecdysozoa</taxon>
        <taxon>Nematoda</taxon>
        <taxon>Chromadorea</taxon>
        <taxon>Rhabditida</taxon>
        <taxon>Tylenchina</taxon>
        <taxon>Panagrolaimomorpha</taxon>
        <taxon>Panagrolaimoidea</taxon>
        <taxon>Panagrolaimidae</taxon>
        <taxon>Panagrolaimus</taxon>
    </lineage>
</organism>
<protein>
    <submittedName>
        <fullName evidence="3">Uncharacterized protein</fullName>
    </submittedName>
</protein>
<dbReference type="Proteomes" id="UP000887578">
    <property type="component" value="Unplaced"/>
</dbReference>
<accession>A0A914PFG4</accession>
<dbReference type="WBParaSite" id="PDA_v2.g13494.t1">
    <property type="protein sequence ID" value="PDA_v2.g13494.t1"/>
    <property type="gene ID" value="PDA_v2.g13494"/>
</dbReference>
<evidence type="ECO:0000313" key="3">
    <source>
        <dbReference type="WBParaSite" id="PDA_v2.g13494.t1"/>
    </source>
</evidence>
<sequence>MKLLLIVFVFAVSQLYYVRGFRYTSIDRGDYMFYGLVKCANGNPIQNEATVRLMERDDITSDDLMSFDKVQPNGKFFLTTFETEGDWPTPRWELYLQFFDVCEKGEFKLSGYVKPDVYNTGYTTTYTITPNDVYAEVYGL</sequence>
<feature type="chain" id="PRO_5037550243" evidence="1">
    <location>
        <begin position="21"/>
        <end position="140"/>
    </location>
</feature>
<name>A0A914PFG4_9BILA</name>